<evidence type="ECO:0000256" key="1">
    <source>
        <dbReference type="ARBA" id="ARBA00023239"/>
    </source>
</evidence>
<dbReference type="SUPFAM" id="SSF51556">
    <property type="entry name" value="Metallo-dependent hydrolases"/>
    <property type="match status" value="1"/>
</dbReference>
<dbReference type="InterPro" id="IPR032466">
    <property type="entry name" value="Metal_Hydrolase"/>
</dbReference>
<dbReference type="GO" id="GO:0016787">
    <property type="term" value="F:hydrolase activity"/>
    <property type="evidence" value="ECO:0007669"/>
    <property type="project" value="InterPro"/>
</dbReference>
<evidence type="ECO:0000256" key="2">
    <source>
        <dbReference type="SAM" id="MobiDB-lite"/>
    </source>
</evidence>
<dbReference type="InterPro" id="IPR032465">
    <property type="entry name" value="ACMSD"/>
</dbReference>
<evidence type="ECO:0000259" key="3">
    <source>
        <dbReference type="Pfam" id="PF04909"/>
    </source>
</evidence>
<dbReference type="Gene3D" id="3.20.20.140">
    <property type="entry name" value="Metal-dependent hydrolases"/>
    <property type="match status" value="1"/>
</dbReference>
<organism evidence="4">
    <name type="scientific">uncultured Thermomicrobiales bacterium</name>
    <dbReference type="NCBI Taxonomy" id="1645740"/>
    <lineage>
        <taxon>Bacteria</taxon>
        <taxon>Pseudomonadati</taxon>
        <taxon>Thermomicrobiota</taxon>
        <taxon>Thermomicrobia</taxon>
        <taxon>Thermomicrobiales</taxon>
        <taxon>environmental samples</taxon>
    </lineage>
</organism>
<dbReference type="GO" id="GO:0005737">
    <property type="term" value="C:cytoplasm"/>
    <property type="evidence" value="ECO:0007669"/>
    <property type="project" value="TreeGrafter"/>
</dbReference>
<feature type="region of interest" description="Disordered" evidence="2">
    <location>
        <begin position="56"/>
        <end position="77"/>
    </location>
</feature>
<protein>
    <recommendedName>
        <fullName evidence="3">Amidohydrolase-related domain-containing protein</fullName>
    </recommendedName>
</protein>
<feature type="domain" description="Amidohydrolase-related" evidence="3">
    <location>
        <begin position="19"/>
        <end position="360"/>
    </location>
</feature>
<dbReference type="AlphaFoldDB" id="A0A6J4V9U3"/>
<dbReference type="GO" id="GO:0019748">
    <property type="term" value="P:secondary metabolic process"/>
    <property type="evidence" value="ECO:0007669"/>
    <property type="project" value="TreeGrafter"/>
</dbReference>
<dbReference type="PANTHER" id="PTHR21240:SF28">
    <property type="entry name" value="ISO-OROTATE DECARBOXYLASE (EUROFUNG)"/>
    <property type="match status" value="1"/>
</dbReference>
<dbReference type="PANTHER" id="PTHR21240">
    <property type="entry name" value="2-AMINO-3-CARBOXYLMUCONATE-6-SEMIALDEHYDE DECARBOXYLASE"/>
    <property type="match status" value="1"/>
</dbReference>
<dbReference type="InterPro" id="IPR006680">
    <property type="entry name" value="Amidohydro-rel"/>
</dbReference>
<dbReference type="Pfam" id="PF04909">
    <property type="entry name" value="Amidohydro_2"/>
    <property type="match status" value="1"/>
</dbReference>
<reference evidence="4" key="1">
    <citation type="submission" date="2020-02" db="EMBL/GenBank/DDBJ databases">
        <authorList>
            <person name="Meier V. D."/>
        </authorList>
    </citation>
    <scope>NUCLEOTIDE SEQUENCE</scope>
    <source>
        <strain evidence="4">AVDCRST_MAG18</strain>
    </source>
</reference>
<gene>
    <name evidence="4" type="ORF">AVDCRST_MAG18-2004</name>
</gene>
<keyword evidence="1" id="KW-0456">Lyase</keyword>
<dbReference type="EMBL" id="CADCWN010000159">
    <property type="protein sequence ID" value="CAA9571332.1"/>
    <property type="molecule type" value="Genomic_DNA"/>
</dbReference>
<dbReference type="GO" id="GO:0016831">
    <property type="term" value="F:carboxy-lyase activity"/>
    <property type="evidence" value="ECO:0007669"/>
    <property type="project" value="InterPro"/>
</dbReference>
<proteinExistence type="predicted"/>
<evidence type="ECO:0000313" key="4">
    <source>
        <dbReference type="EMBL" id="CAA9571332.1"/>
    </source>
</evidence>
<accession>A0A6J4V9U3</accession>
<sequence length="361" mass="40641">MTVTETRTPTRGSARQGLIDCDVHVSPRSIDEIKGYLSMPWRDRYTGGGRGLFGNPVHGARLDSTPPGGGPTGSDPDFLRKQLVDEYGHAYCILLPRAFCNLHPDPDFGTAIAAAFNDWLADTWLSKYNDDGVFKGSITVNIQDPIGAAKEIERWAGHPHFVQVMTDSGARAPFGQRQYYPIYEACERHGLRFAIHPGTDGMGINVQPSPGYPTHYIEWHTCLSLSFQAHLVSFITEGVFDRFPGFGVTLTEGGVSWVAPLMWRLDAEWKALRSEVPWVTKAPSAYLRDHVRLSSQPLENPDNPKQLLQIFEMMDAEHILMFASDYPHWDFDSPTHAFPKLPEALHRRIFSENAREWYNLA</sequence>
<name>A0A6J4V9U3_9BACT</name>